<dbReference type="AlphaFoldDB" id="A0A9P5NHC3"/>
<dbReference type="Proteomes" id="UP000724874">
    <property type="component" value="Unassembled WGS sequence"/>
</dbReference>
<dbReference type="EMBL" id="JADNYJ010000085">
    <property type="protein sequence ID" value="KAF8888363.1"/>
    <property type="molecule type" value="Genomic_DNA"/>
</dbReference>
<organism evidence="2 3">
    <name type="scientific">Gymnopilus junonius</name>
    <name type="common">Spectacular rustgill mushroom</name>
    <name type="synonym">Gymnopilus spectabilis subsp. junonius</name>
    <dbReference type="NCBI Taxonomy" id="109634"/>
    <lineage>
        <taxon>Eukaryota</taxon>
        <taxon>Fungi</taxon>
        <taxon>Dikarya</taxon>
        <taxon>Basidiomycota</taxon>
        <taxon>Agaricomycotina</taxon>
        <taxon>Agaricomycetes</taxon>
        <taxon>Agaricomycetidae</taxon>
        <taxon>Agaricales</taxon>
        <taxon>Agaricineae</taxon>
        <taxon>Hymenogastraceae</taxon>
        <taxon>Gymnopilus</taxon>
    </lineage>
</organism>
<dbReference type="OrthoDB" id="3257280at2759"/>
<proteinExistence type="predicted"/>
<keyword evidence="2" id="KW-0418">Kinase</keyword>
<dbReference type="Gene3D" id="1.10.510.10">
    <property type="entry name" value="Transferase(Phosphotransferase) domain 1"/>
    <property type="match status" value="2"/>
</dbReference>
<feature type="domain" description="Protein kinase" evidence="1">
    <location>
        <begin position="148"/>
        <end position="358"/>
    </location>
</feature>
<evidence type="ECO:0000313" key="3">
    <source>
        <dbReference type="Proteomes" id="UP000724874"/>
    </source>
</evidence>
<name>A0A9P5NHC3_GYMJU</name>
<dbReference type="InterPro" id="IPR000719">
    <property type="entry name" value="Prot_kinase_dom"/>
</dbReference>
<dbReference type="InterPro" id="IPR051681">
    <property type="entry name" value="Ser/Thr_Kinases-Pseudokinases"/>
</dbReference>
<dbReference type="GO" id="GO:0005524">
    <property type="term" value="F:ATP binding"/>
    <property type="evidence" value="ECO:0007669"/>
    <property type="project" value="InterPro"/>
</dbReference>
<gene>
    <name evidence="2" type="ORF">CPB84DRAFT_1837623</name>
</gene>
<keyword evidence="2" id="KW-0808">Transferase</keyword>
<evidence type="ECO:0000259" key="1">
    <source>
        <dbReference type="SMART" id="SM00220"/>
    </source>
</evidence>
<comment type="caution">
    <text evidence="2">The sequence shown here is derived from an EMBL/GenBank/DDBJ whole genome shotgun (WGS) entry which is preliminary data.</text>
</comment>
<evidence type="ECO:0000313" key="2">
    <source>
        <dbReference type="EMBL" id="KAF8888363.1"/>
    </source>
</evidence>
<sequence length="360" mass="40116">MQADASQCQSFVIDYATTRSAPEPLAMRLEVTSFTGYLDEETAFVTYGGDRQVYDSGSTICLSYQRNKIEPDAVENKLLQDMNRFNKTSTNHPKLKNIYPTATLIKIVTSHANLMVTATEDENWRPEFLPIPTFLSHIATVNISELRYENTLSMDVDRVGYRGQTFAFKQAPDEREGGLEEIAILDRLRDSPNIIDLEAIVVDKDNLVRGFMMPYMHHGTLEDIQESELVDGSAIGWPLRLSWARQITRGVVDLHSIGAYNAVLIDFLPAGITKEFAAPEVVVKFFEEDADLESVLTGPADIYSLGIILQCVAKEKSSNCDFGDSGAPVWYKEAVDKCLSINPEDRPSALEVLDLLCAGE</sequence>
<reference evidence="2" key="1">
    <citation type="submission" date="2020-11" db="EMBL/GenBank/DDBJ databases">
        <authorList>
            <consortium name="DOE Joint Genome Institute"/>
            <person name="Ahrendt S."/>
            <person name="Riley R."/>
            <person name="Andreopoulos W."/>
            <person name="LaButti K."/>
            <person name="Pangilinan J."/>
            <person name="Ruiz-duenas F.J."/>
            <person name="Barrasa J.M."/>
            <person name="Sanchez-Garcia M."/>
            <person name="Camarero S."/>
            <person name="Miyauchi S."/>
            <person name="Serrano A."/>
            <person name="Linde D."/>
            <person name="Babiker R."/>
            <person name="Drula E."/>
            <person name="Ayuso-Fernandez I."/>
            <person name="Pacheco R."/>
            <person name="Padilla G."/>
            <person name="Ferreira P."/>
            <person name="Barriuso J."/>
            <person name="Kellner H."/>
            <person name="Castanera R."/>
            <person name="Alfaro M."/>
            <person name="Ramirez L."/>
            <person name="Pisabarro A.G."/>
            <person name="Kuo A."/>
            <person name="Tritt A."/>
            <person name="Lipzen A."/>
            <person name="He G."/>
            <person name="Yan M."/>
            <person name="Ng V."/>
            <person name="Cullen D."/>
            <person name="Martin F."/>
            <person name="Rosso M.-N."/>
            <person name="Henrissat B."/>
            <person name="Hibbett D."/>
            <person name="Martinez A.T."/>
            <person name="Grigoriev I.V."/>
        </authorList>
    </citation>
    <scope>NUCLEOTIDE SEQUENCE</scope>
    <source>
        <strain evidence="2">AH 44721</strain>
    </source>
</reference>
<keyword evidence="3" id="KW-1185">Reference proteome</keyword>
<dbReference type="InterPro" id="IPR011009">
    <property type="entry name" value="Kinase-like_dom_sf"/>
</dbReference>
<dbReference type="PANTHER" id="PTHR44329">
    <property type="entry name" value="SERINE/THREONINE-PROTEIN KINASE TNNI3K-RELATED"/>
    <property type="match status" value="1"/>
</dbReference>
<accession>A0A9P5NHC3</accession>
<dbReference type="GO" id="GO:0004674">
    <property type="term" value="F:protein serine/threonine kinase activity"/>
    <property type="evidence" value="ECO:0007669"/>
    <property type="project" value="TreeGrafter"/>
</dbReference>
<protein>
    <submittedName>
        <fullName evidence="2">Kinase-like domain-containing protein</fullName>
    </submittedName>
</protein>
<dbReference type="SUPFAM" id="SSF56112">
    <property type="entry name" value="Protein kinase-like (PK-like)"/>
    <property type="match status" value="1"/>
</dbReference>
<dbReference type="SMART" id="SM00220">
    <property type="entry name" value="S_TKc"/>
    <property type="match status" value="1"/>
</dbReference>